<dbReference type="PROSITE" id="PS50206">
    <property type="entry name" value="RHODANESE_3"/>
    <property type="match status" value="1"/>
</dbReference>
<dbReference type="STRING" id="1123071.SAMN02745181_1738"/>
<accession>A0A1M6IAM1</accession>
<evidence type="ECO:0000259" key="1">
    <source>
        <dbReference type="PROSITE" id="PS50206"/>
    </source>
</evidence>
<organism evidence="2 3">
    <name type="scientific">Rubritalea squalenifaciens DSM 18772</name>
    <dbReference type="NCBI Taxonomy" id="1123071"/>
    <lineage>
        <taxon>Bacteria</taxon>
        <taxon>Pseudomonadati</taxon>
        <taxon>Verrucomicrobiota</taxon>
        <taxon>Verrucomicrobiia</taxon>
        <taxon>Verrucomicrobiales</taxon>
        <taxon>Rubritaleaceae</taxon>
        <taxon>Rubritalea</taxon>
    </lineage>
</organism>
<dbReference type="Gene3D" id="3.40.250.10">
    <property type="entry name" value="Rhodanese-like domain"/>
    <property type="match status" value="1"/>
</dbReference>
<dbReference type="OrthoDB" id="195542at2"/>
<proteinExistence type="predicted"/>
<feature type="domain" description="Rhodanese" evidence="1">
    <location>
        <begin position="56"/>
        <end position="151"/>
    </location>
</feature>
<evidence type="ECO:0000313" key="3">
    <source>
        <dbReference type="Proteomes" id="UP000184510"/>
    </source>
</evidence>
<protein>
    <submittedName>
        <fullName evidence="2">Rhodanese-like domain-containing protein</fullName>
    </submittedName>
</protein>
<gene>
    <name evidence="2" type="ORF">SAMN02745181_1738</name>
</gene>
<evidence type="ECO:0000313" key="2">
    <source>
        <dbReference type="EMBL" id="SHJ31465.1"/>
    </source>
</evidence>
<dbReference type="SUPFAM" id="SSF52821">
    <property type="entry name" value="Rhodanese/Cell cycle control phosphatase"/>
    <property type="match status" value="1"/>
</dbReference>
<dbReference type="CDD" id="cd00158">
    <property type="entry name" value="RHOD"/>
    <property type="match status" value="1"/>
</dbReference>
<reference evidence="2 3" key="1">
    <citation type="submission" date="2016-11" db="EMBL/GenBank/DDBJ databases">
        <authorList>
            <person name="Jaros S."/>
            <person name="Januszkiewicz K."/>
            <person name="Wedrychowicz H."/>
        </authorList>
    </citation>
    <scope>NUCLEOTIDE SEQUENCE [LARGE SCALE GENOMIC DNA]</scope>
    <source>
        <strain evidence="2 3">DSM 18772</strain>
    </source>
</reference>
<dbReference type="InterPro" id="IPR036873">
    <property type="entry name" value="Rhodanese-like_dom_sf"/>
</dbReference>
<sequence>MLRFLVQTIAILLLGALSGVAVYMIVGQPDRSVKCVQADLGEWEVCWDTVTADWGGDVLWVDARSQREYDKKHLDGALLVREKDAENDLAQDEVMQAIGMSGVEGKKLVVYCGTEACGASKSVAEKIRATGFHSEVYTLFGGWKAVPKELK</sequence>
<dbReference type="RefSeq" id="WP_143183333.1">
    <property type="nucleotide sequence ID" value="NZ_FQYR01000003.1"/>
</dbReference>
<keyword evidence="3" id="KW-1185">Reference proteome</keyword>
<dbReference type="InParanoid" id="A0A1M6IAM1"/>
<dbReference type="AlphaFoldDB" id="A0A1M6IAM1"/>
<dbReference type="InterPro" id="IPR001763">
    <property type="entry name" value="Rhodanese-like_dom"/>
</dbReference>
<dbReference type="EMBL" id="FQYR01000003">
    <property type="protein sequence ID" value="SHJ31465.1"/>
    <property type="molecule type" value="Genomic_DNA"/>
</dbReference>
<dbReference type="Pfam" id="PF00581">
    <property type="entry name" value="Rhodanese"/>
    <property type="match status" value="1"/>
</dbReference>
<dbReference type="Proteomes" id="UP000184510">
    <property type="component" value="Unassembled WGS sequence"/>
</dbReference>
<name>A0A1M6IAM1_9BACT</name>